<dbReference type="Proteomes" id="UP000325577">
    <property type="component" value="Linkage Group LG6"/>
</dbReference>
<dbReference type="AlphaFoldDB" id="A0A5J4ZN23"/>
<name>A0A5J4ZN23_9ASTE</name>
<sequence length="148" mass="16627">MGRKMIKSIASSMLSPTLSAENGENPDESEVDGAELLETDTSLDYLCNLSPHRYEALYAKLIPDSMRGETFLEKYDNHNDPVTVVDHKHTYAVKAAARHPIYENFRVKIQQRNKGAIGYLPFVFEGSSPGAGKFGFLRIRRRIPPKQG</sequence>
<protein>
    <submittedName>
        <fullName evidence="1">Uncharacterized protein</fullName>
    </submittedName>
</protein>
<proteinExistence type="predicted"/>
<gene>
    <name evidence="1" type="ORF">F0562_013615</name>
</gene>
<evidence type="ECO:0000313" key="2">
    <source>
        <dbReference type="Proteomes" id="UP000325577"/>
    </source>
</evidence>
<dbReference type="EMBL" id="CM018049">
    <property type="protein sequence ID" value="KAA8519359.1"/>
    <property type="molecule type" value="Genomic_DNA"/>
</dbReference>
<dbReference type="OrthoDB" id="1684102at2759"/>
<organism evidence="1 2">
    <name type="scientific">Nyssa sinensis</name>
    <dbReference type="NCBI Taxonomy" id="561372"/>
    <lineage>
        <taxon>Eukaryota</taxon>
        <taxon>Viridiplantae</taxon>
        <taxon>Streptophyta</taxon>
        <taxon>Embryophyta</taxon>
        <taxon>Tracheophyta</taxon>
        <taxon>Spermatophyta</taxon>
        <taxon>Magnoliopsida</taxon>
        <taxon>eudicotyledons</taxon>
        <taxon>Gunneridae</taxon>
        <taxon>Pentapetalae</taxon>
        <taxon>asterids</taxon>
        <taxon>Cornales</taxon>
        <taxon>Nyssaceae</taxon>
        <taxon>Nyssa</taxon>
    </lineage>
</organism>
<reference evidence="1 2" key="1">
    <citation type="submission" date="2019-09" db="EMBL/GenBank/DDBJ databases">
        <title>A chromosome-level genome assembly of the Chinese tupelo Nyssa sinensis.</title>
        <authorList>
            <person name="Yang X."/>
            <person name="Kang M."/>
            <person name="Yang Y."/>
            <person name="Xiong H."/>
            <person name="Wang M."/>
            <person name="Zhang Z."/>
            <person name="Wang Z."/>
            <person name="Wu H."/>
            <person name="Ma T."/>
            <person name="Liu J."/>
            <person name="Xi Z."/>
        </authorList>
    </citation>
    <scope>NUCLEOTIDE SEQUENCE [LARGE SCALE GENOMIC DNA]</scope>
    <source>
        <strain evidence="1">J267</strain>
        <tissue evidence="1">Leaf</tissue>
    </source>
</reference>
<accession>A0A5J4ZN23</accession>
<keyword evidence="2" id="KW-1185">Reference proteome</keyword>
<evidence type="ECO:0000313" key="1">
    <source>
        <dbReference type="EMBL" id="KAA8519359.1"/>
    </source>
</evidence>